<keyword evidence="2" id="KW-1185">Reference proteome</keyword>
<gene>
    <name evidence="1" type="ORF">BV22DRAFT_1030530</name>
</gene>
<dbReference type="EMBL" id="MU266351">
    <property type="protein sequence ID" value="KAH7928583.1"/>
    <property type="molecule type" value="Genomic_DNA"/>
</dbReference>
<dbReference type="Proteomes" id="UP000790709">
    <property type="component" value="Unassembled WGS sequence"/>
</dbReference>
<reference evidence="1" key="1">
    <citation type="journal article" date="2021" name="New Phytol.">
        <title>Evolutionary innovations through gain and loss of genes in the ectomycorrhizal Boletales.</title>
        <authorList>
            <person name="Wu G."/>
            <person name="Miyauchi S."/>
            <person name="Morin E."/>
            <person name="Kuo A."/>
            <person name="Drula E."/>
            <person name="Varga T."/>
            <person name="Kohler A."/>
            <person name="Feng B."/>
            <person name="Cao Y."/>
            <person name="Lipzen A."/>
            <person name="Daum C."/>
            <person name="Hundley H."/>
            <person name="Pangilinan J."/>
            <person name="Johnson J."/>
            <person name="Barry K."/>
            <person name="LaButti K."/>
            <person name="Ng V."/>
            <person name="Ahrendt S."/>
            <person name="Min B."/>
            <person name="Choi I.G."/>
            <person name="Park H."/>
            <person name="Plett J.M."/>
            <person name="Magnuson J."/>
            <person name="Spatafora J.W."/>
            <person name="Nagy L.G."/>
            <person name="Henrissat B."/>
            <person name="Grigoriev I.V."/>
            <person name="Yang Z.L."/>
            <person name="Xu J."/>
            <person name="Martin F.M."/>
        </authorList>
    </citation>
    <scope>NUCLEOTIDE SEQUENCE</scope>
    <source>
        <strain evidence="1">KUC20120723A-06</strain>
    </source>
</reference>
<proteinExistence type="predicted"/>
<sequence length="422" mass="47937">MSISSRRLVCCFDGTGNEFGEINSNIVDLFGALTKNKPDEQLVYYQAGIGTYTSPLIAMPIVARMASIADEAVAWYLDAHVKEGYTFLMQNYRPGDKICLFGFSRGAYTARSLAGMIHKIGILPAHNDQQVHFAYKLFKRTDKIGWEQSNQFKKIFTAHDARIEFVGVWDTVCSVGIIPRQLPFTSSNYAIKTFRQALSMDERRANFLPNAWNTPTAREATMGYQPQSKPRDPEVSKDDWEHEPPEEDTTDVLEVWFPGCHADVGGGSVPDRVRLARISLAWMMKQCHVTGSGILFDRESVKELGIDPDTFDLLPASSSDGQSLPDNQSTQDYHLARIVDQLVAAPFWWILEVIPLIHNYYHEGQKYRYISRNFGTGRYIYQATDHPIKLHKSIRERMGGVVKYSPKVQNFDEIKSVCEWVD</sequence>
<evidence type="ECO:0000313" key="2">
    <source>
        <dbReference type="Proteomes" id="UP000790709"/>
    </source>
</evidence>
<comment type="caution">
    <text evidence="1">The sequence shown here is derived from an EMBL/GenBank/DDBJ whole genome shotgun (WGS) entry which is preliminary data.</text>
</comment>
<accession>A0ACB8BVD5</accession>
<protein>
    <submittedName>
        <fullName evidence="1">Uncharacterized protein</fullName>
    </submittedName>
</protein>
<organism evidence="1 2">
    <name type="scientific">Leucogyrophana mollusca</name>
    <dbReference type="NCBI Taxonomy" id="85980"/>
    <lineage>
        <taxon>Eukaryota</taxon>
        <taxon>Fungi</taxon>
        <taxon>Dikarya</taxon>
        <taxon>Basidiomycota</taxon>
        <taxon>Agaricomycotina</taxon>
        <taxon>Agaricomycetes</taxon>
        <taxon>Agaricomycetidae</taxon>
        <taxon>Boletales</taxon>
        <taxon>Boletales incertae sedis</taxon>
        <taxon>Leucogyrophana</taxon>
    </lineage>
</organism>
<name>A0ACB8BVD5_9AGAM</name>
<evidence type="ECO:0000313" key="1">
    <source>
        <dbReference type="EMBL" id="KAH7928583.1"/>
    </source>
</evidence>